<dbReference type="Proteomes" id="UP001203284">
    <property type="component" value="Unassembled WGS sequence"/>
</dbReference>
<organism evidence="1 2">
    <name type="scientific">Ancylobacter crimeensis</name>
    <dbReference type="NCBI Taxonomy" id="2579147"/>
    <lineage>
        <taxon>Bacteria</taxon>
        <taxon>Pseudomonadati</taxon>
        <taxon>Pseudomonadota</taxon>
        <taxon>Alphaproteobacteria</taxon>
        <taxon>Hyphomicrobiales</taxon>
        <taxon>Xanthobacteraceae</taxon>
        <taxon>Ancylobacter</taxon>
    </lineage>
</organism>
<gene>
    <name evidence="1" type="ORF">MWN34_10460</name>
</gene>
<evidence type="ECO:0000313" key="1">
    <source>
        <dbReference type="EMBL" id="MCK0197334.1"/>
    </source>
</evidence>
<protein>
    <recommendedName>
        <fullName evidence="3">ABC transporter substrate-binding protein</fullName>
    </recommendedName>
</protein>
<sequence>MLHRRQLLGAGAAGLGGAVLGRLRLARAAEGFRILMVTRGPDTDIERGFRDYLASENVPAAISALRLDLGASDASSTPGTSAPSLRTRVEAMTPDLVYTASSPPTLAVVGPYDAPDPQAYVRDRPVVFANITFPIQARIVPSLEHPGGNVTGAISLVPTDIQLRAMQSYRPFTTLGVLHSDGRGETLAMIAEVKAWCERARITVVERVIPLGADGRPEAGNVAGFVGEMAQAGAQWLYLAPEPFFETVYHDANQAALAHGIPVFGSSEEAVRFGALAGLVARGYSIGQLAASKAVQILVEKVPPGTIAVQPLKRFSLTINITVAKKLGIYPPIEMLNYAEIIA</sequence>
<dbReference type="RefSeq" id="WP_247029035.1">
    <property type="nucleotide sequence ID" value="NZ_JALKCH010000006.1"/>
</dbReference>
<dbReference type="Gene3D" id="3.40.50.2300">
    <property type="match status" value="2"/>
</dbReference>
<name>A0ABT0DBR3_9HYPH</name>
<dbReference type="PANTHER" id="PTHR35271">
    <property type="entry name" value="ABC TRANSPORTER, SUBSTRATE-BINDING LIPOPROTEIN-RELATED"/>
    <property type="match status" value="1"/>
</dbReference>
<evidence type="ECO:0008006" key="3">
    <source>
        <dbReference type="Google" id="ProtNLM"/>
    </source>
</evidence>
<dbReference type="EMBL" id="JALKCH010000006">
    <property type="protein sequence ID" value="MCK0197334.1"/>
    <property type="molecule type" value="Genomic_DNA"/>
</dbReference>
<comment type="caution">
    <text evidence="1">The sequence shown here is derived from an EMBL/GenBank/DDBJ whole genome shotgun (WGS) entry which is preliminary data.</text>
</comment>
<dbReference type="PANTHER" id="PTHR35271:SF1">
    <property type="entry name" value="ABC TRANSPORTER, SUBSTRATE-BINDING LIPOPROTEIN"/>
    <property type="match status" value="1"/>
</dbReference>
<accession>A0ABT0DBR3</accession>
<keyword evidence="2" id="KW-1185">Reference proteome</keyword>
<dbReference type="InterPro" id="IPR007487">
    <property type="entry name" value="ABC_transpt-TYRBP-like"/>
</dbReference>
<dbReference type="PROSITE" id="PS51318">
    <property type="entry name" value="TAT"/>
    <property type="match status" value="1"/>
</dbReference>
<reference evidence="1 2" key="1">
    <citation type="submission" date="2022-04" db="EMBL/GenBank/DDBJ databases">
        <authorList>
            <person name="Grouzdev D.S."/>
            <person name="Pantiukh K.S."/>
            <person name="Krutkina M.S."/>
        </authorList>
    </citation>
    <scope>NUCLEOTIDE SEQUENCE [LARGE SCALE GENOMIC DNA]</scope>
    <source>
        <strain evidence="1 2">6x-1</strain>
    </source>
</reference>
<proteinExistence type="predicted"/>
<dbReference type="Pfam" id="PF04392">
    <property type="entry name" value="ABC_sub_bind"/>
    <property type="match status" value="1"/>
</dbReference>
<evidence type="ECO:0000313" key="2">
    <source>
        <dbReference type="Proteomes" id="UP001203284"/>
    </source>
</evidence>
<dbReference type="InterPro" id="IPR006311">
    <property type="entry name" value="TAT_signal"/>
</dbReference>